<comment type="caution">
    <text evidence="9">The sequence shown here is derived from an EMBL/GenBank/DDBJ whole genome shotgun (WGS) entry which is preliminary data.</text>
</comment>
<evidence type="ECO:0000256" key="2">
    <source>
        <dbReference type="ARBA" id="ARBA00022448"/>
    </source>
</evidence>
<feature type="transmembrane region" description="Helical" evidence="8">
    <location>
        <begin position="136"/>
        <end position="154"/>
    </location>
</feature>
<evidence type="ECO:0000256" key="6">
    <source>
        <dbReference type="ARBA" id="ARBA00022989"/>
    </source>
</evidence>
<feature type="transmembrane region" description="Helical" evidence="8">
    <location>
        <begin position="42"/>
        <end position="63"/>
    </location>
</feature>
<dbReference type="PANTHER" id="PTHR32196:SF21">
    <property type="entry name" value="ABC TRANSPORTER PERMEASE PROTEIN YPHD-RELATED"/>
    <property type="match status" value="1"/>
</dbReference>
<dbReference type="Proteomes" id="UP000620366">
    <property type="component" value="Unassembled WGS sequence"/>
</dbReference>
<evidence type="ECO:0000256" key="3">
    <source>
        <dbReference type="ARBA" id="ARBA00022475"/>
    </source>
</evidence>
<sequence length="342" mass="36923">MNRLWKKIRGANESKLLALLVVTTLFFSILNPDILTLANFYALVRTASVDAIFALAIMVVICSGAFDMSYAMVGAFGSYIMMLLCTLNGWNLPAVFIFLGAIVICVSLEMFNWALIAKLELQPYIATLGTQMILKGAMLAFISTKFIYTLPASISKLSTTYLHTAAYGSGVESQLHITLIFVVALYVIMHVVMTYTNFGRQVYAVGADPAAASRAGIRVARVRLLVFVIAGILCGLGGVLHDVVARCSYPVPSDLVGQELTSIAAVILGTANSAKARGSVLGTLLGVLLLEYISGNMILIGVPSFYIQLASGVLMFVGLVIQMSNRERRRHSLKKEAVPHEA</sequence>
<evidence type="ECO:0000256" key="7">
    <source>
        <dbReference type="ARBA" id="ARBA00023136"/>
    </source>
</evidence>
<dbReference type="AlphaFoldDB" id="A0A926DFJ3"/>
<organism evidence="9 10">
    <name type="scientific">Feifania hominis</name>
    <dbReference type="NCBI Taxonomy" id="2763660"/>
    <lineage>
        <taxon>Bacteria</taxon>
        <taxon>Bacillati</taxon>
        <taxon>Bacillota</taxon>
        <taxon>Clostridia</taxon>
        <taxon>Eubacteriales</taxon>
        <taxon>Feifaniaceae</taxon>
        <taxon>Feifania</taxon>
    </lineage>
</organism>
<dbReference type="EMBL" id="JACRSP010000004">
    <property type="protein sequence ID" value="MBC8536902.1"/>
    <property type="molecule type" value="Genomic_DNA"/>
</dbReference>
<accession>A0A926DFJ3</accession>
<gene>
    <name evidence="9" type="ORF">H8695_09400</name>
</gene>
<protein>
    <submittedName>
        <fullName evidence="9">ABC transporter permease</fullName>
    </submittedName>
</protein>
<feature type="transmembrane region" description="Helical" evidence="8">
    <location>
        <begin position="305"/>
        <end position="325"/>
    </location>
</feature>
<dbReference type="CDD" id="cd06579">
    <property type="entry name" value="TM_PBP1_transp_AraH_like"/>
    <property type="match status" value="1"/>
</dbReference>
<dbReference type="RefSeq" id="WP_249300937.1">
    <property type="nucleotide sequence ID" value="NZ_JACRSP010000004.1"/>
</dbReference>
<evidence type="ECO:0000313" key="10">
    <source>
        <dbReference type="Proteomes" id="UP000620366"/>
    </source>
</evidence>
<name>A0A926DFJ3_9FIRM</name>
<keyword evidence="3" id="KW-1003">Cell membrane</keyword>
<dbReference type="GO" id="GO:0005886">
    <property type="term" value="C:plasma membrane"/>
    <property type="evidence" value="ECO:0007669"/>
    <property type="project" value="UniProtKB-SubCell"/>
</dbReference>
<dbReference type="Pfam" id="PF02653">
    <property type="entry name" value="BPD_transp_2"/>
    <property type="match status" value="1"/>
</dbReference>
<keyword evidence="6 8" id="KW-1133">Transmembrane helix</keyword>
<reference evidence="9" key="1">
    <citation type="submission" date="2020-08" db="EMBL/GenBank/DDBJ databases">
        <title>Genome public.</title>
        <authorList>
            <person name="Liu C."/>
            <person name="Sun Q."/>
        </authorList>
    </citation>
    <scope>NUCLEOTIDE SEQUENCE</scope>
    <source>
        <strain evidence="9">BX7</strain>
    </source>
</reference>
<keyword evidence="2" id="KW-0813">Transport</keyword>
<evidence type="ECO:0000256" key="4">
    <source>
        <dbReference type="ARBA" id="ARBA00022519"/>
    </source>
</evidence>
<feature type="transmembrane region" description="Helical" evidence="8">
    <location>
        <begin position="174"/>
        <end position="193"/>
    </location>
</feature>
<keyword evidence="4" id="KW-0997">Cell inner membrane</keyword>
<comment type="subcellular location">
    <subcellularLocation>
        <location evidence="1">Cell membrane</location>
        <topology evidence="1">Multi-pass membrane protein</topology>
    </subcellularLocation>
</comment>
<evidence type="ECO:0000313" key="9">
    <source>
        <dbReference type="EMBL" id="MBC8536902.1"/>
    </source>
</evidence>
<keyword evidence="7 8" id="KW-0472">Membrane</keyword>
<evidence type="ECO:0000256" key="5">
    <source>
        <dbReference type="ARBA" id="ARBA00022692"/>
    </source>
</evidence>
<feature type="transmembrane region" description="Helical" evidence="8">
    <location>
        <begin position="96"/>
        <end position="115"/>
    </location>
</feature>
<evidence type="ECO:0000256" key="1">
    <source>
        <dbReference type="ARBA" id="ARBA00004651"/>
    </source>
</evidence>
<proteinExistence type="predicted"/>
<keyword evidence="5 8" id="KW-0812">Transmembrane</keyword>
<feature type="transmembrane region" description="Helical" evidence="8">
    <location>
        <begin position="224"/>
        <end position="243"/>
    </location>
</feature>
<dbReference type="PANTHER" id="PTHR32196">
    <property type="entry name" value="ABC TRANSPORTER PERMEASE PROTEIN YPHD-RELATED-RELATED"/>
    <property type="match status" value="1"/>
</dbReference>
<feature type="transmembrane region" description="Helical" evidence="8">
    <location>
        <begin position="70"/>
        <end position="90"/>
    </location>
</feature>
<evidence type="ECO:0000256" key="8">
    <source>
        <dbReference type="SAM" id="Phobius"/>
    </source>
</evidence>
<dbReference type="GO" id="GO:0022857">
    <property type="term" value="F:transmembrane transporter activity"/>
    <property type="evidence" value="ECO:0007669"/>
    <property type="project" value="InterPro"/>
</dbReference>
<dbReference type="InterPro" id="IPR001851">
    <property type="entry name" value="ABC_transp_permease"/>
</dbReference>
<keyword evidence="10" id="KW-1185">Reference proteome</keyword>